<dbReference type="Proteomes" id="UP000216752">
    <property type="component" value="Chromosome"/>
</dbReference>
<evidence type="ECO:0000259" key="2">
    <source>
        <dbReference type="PROSITE" id="PS50937"/>
    </source>
</evidence>
<dbReference type="Pfam" id="PF13411">
    <property type="entry name" value="MerR_1"/>
    <property type="match status" value="1"/>
</dbReference>
<dbReference type="CDD" id="cd01142">
    <property type="entry name" value="TroA_e"/>
    <property type="match status" value="1"/>
</dbReference>
<keyword evidence="5" id="KW-1185">Reference proteome</keyword>
<dbReference type="SMART" id="SM00422">
    <property type="entry name" value="HTH_MERR"/>
    <property type="match status" value="1"/>
</dbReference>
<sequence>MYTIGQIAKKFHLSRTALLYYDSIELLKSSERTSSGYRLYSESDCQLLERICSYREAGMSLNSIKELLSGSQSITVSLLEKRIHELNKSIETLREQQKGIVRLLLDFQVQERKALVANDAWDGIFSAAGFSLYDQWQWHREFELMSPEQHQLFLESTGAPPGEISKIRNWAQNDFEIINNSYWGRLKNNYIFIMTLNLLLLLSGCSADVPTIPAVKQAMLVTDMFGVSVNLNNKISRIADAWAAHQDIVCLLGGGDKIVATTMATTQKPWLQKINPDINKAAIIFSSASTNVEELIKCEPDVVFVSNSNKDVEAFRKADIPVVQLSVTDFNSLKDCVRLTAAVLGGLAIAQADKYIRYLDDKQAQITGITAQIPLQHKPRVLHIAKLNPLLIDGAGTIIDDWINMAGGVNVAAVTGNLQAVTLEQVISWNPEVIVIAREALVGRQIIMELEQDDVWRQIAAVKTKRVYVNPRGVFSWDRYGAEEALQIQWAAKVFHPENFKDDLGPEVKWFFKEFYHYKLADHEVRQIIGDESAQLIGDSS</sequence>
<proteinExistence type="inferred from homology"/>
<evidence type="ECO:0000256" key="1">
    <source>
        <dbReference type="ARBA" id="ARBA00008814"/>
    </source>
</evidence>
<name>A0ABZ3ISF5_9FIRM</name>
<evidence type="ECO:0008006" key="6">
    <source>
        <dbReference type="Google" id="ProtNLM"/>
    </source>
</evidence>
<dbReference type="InterPro" id="IPR050902">
    <property type="entry name" value="ABC_Transporter_SBP"/>
</dbReference>
<dbReference type="SUPFAM" id="SSF46955">
    <property type="entry name" value="Putative DNA-binding domain"/>
    <property type="match status" value="1"/>
</dbReference>
<dbReference type="RefSeq" id="WP_094604127.1">
    <property type="nucleotide sequence ID" value="NZ_CP155573.1"/>
</dbReference>
<dbReference type="InterPro" id="IPR009061">
    <property type="entry name" value="DNA-bd_dom_put_sf"/>
</dbReference>
<dbReference type="Gene3D" id="1.10.1660.10">
    <property type="match status" value="1"/>
</dbReference>
<evidence type="ECO:0000313" key="5">
    <source>
        <dbReference type="Proteomes" id="UP000216752"/>
    </source>
</evidence>
<dbReference type="SUPFAM" id="SSF53807">
    <property type="entry name" value="Helical backbone' metal receptor"/>
    <property type="match status" value="1"/>
</dbReference>
<organism evidence="4 5">
    <name type="scientific">Sporomusa silvacetica DSM 10669</name>
    <dbReference type="NCBI Taxonomy" id="1123289"/>
    <lineage>
        <taxon>Bacteria</taxon>
        <taxon>Bacillati</taxon>
        <taxon>Bacillota</taxon>
        <taxon>Negativicutes</taxon>
        <taxon>Selenomonadales</taxon>
        <taxon>Sporomusaceae</taxon>
        <taxon>Sporomusa</taxon>
    </lineage>
</organism>
<dbReference type="PANTHER" id="PTHR30535:SF34">
    <property type="entry name" value="MOLYBDATE-BINDING PROTEIN MOLA"/>
    <property type="match status" value="1"/>
</dbReference>
<comment type="similarity">
    <text evidence="1">Belongs to the bacterial solute-binding protein 8 family.</text>
</comment>
<dbReference type="PROSITE" id="PS50937">
    <property type="entry name" value="HTH_MERR_2"/>
    <property type="match status" value="1"/>
</dbReference>
<dbReference type="Gene3D" id="3.40.50.1980">
    <property type="entry name" value="Nitrogenase molybdenum iron protein domain"/>
    <property type="match status" value="2"/>
</dbReference>
<reference evidence="4" key="1">
    <citation type="submission" date="2024-05" db="EMBL/GenBank/DDBJ databases">
        <title>Isolation and characterization of Sporomusa carbonis sp. nov., a carboxydotrophic hydrogenogen in the genus of Sporomusa isolated from a charcoal burning pile.</title>
        <authorList>
            <person name="Boeer T."/>
            <person name="Rosenbaum F."/>
            <person name="Eysell L."/>
            <person name="Mueller V."/>
            <person name="Daniel R."/>
            <person name="Poehlein A."/>
        </authorList>
    </citation>
    <scope>NUCLEOTIDE SEQUENCE [LARGE SCALE GENOMIC DNA]</scope>
    <source>
        <strain evidence="4">DSM 10669</strain>
    </source>
</reference>
<dbReference type="PANTHER" id="PTHR30535">
    <property type="entry name" value="VITAMIN B12-BINDING PROTEIN"/>
    <property type="match status" value="1"/>
</dbReference>
<dbReference type="InterPro" id="IPR000551">
    <property type="entry name" value="MerR-type_HTH_dom"/>
</dbReference>
<dbReference type="Gene3D" id="1.20.58.2180">
    <property type="match status" value="1"/>
</dbReference>
<feature type="domain" description="HTH merR-type" evidence="2">
    <location>
        <begin position="1"/>
        <end position="70"/>
    </location>
</feature>
<evidence type="ECO:0000313" key="4">
    <source>
        <dbReference type="EMBL" id="XFO68352.1"/>
    </source>
</evidence>
<evidence type="ECO:0000259" key="3">
    <source>
        <dbReference type="PROSITE" id="PS50983"/>
    </source>
</evidence>
<dbReference type="EMBL" id="CP155573">
    <property type="protein sequence ID" value="XFO68352.1"/>
    <property type="molecule type" value="Genomic_DNA"/>
</dbReference>
<dbReference type="PROSITE" id="PS50983">
    <property type="entry name" value="FE_B12_PBP"/>
    <property type="match status" value="1"/>
</dbReference>
<dbReference type="Pfam" id="PF01497">
    <property type="entry name" value="Peripla_BP_2"/>
    <property type="match status" value="1"/>
</dbReference>
<protein>
    <recommendedName>
        <fullName evidence="6">HTH merR-type domain-containing protein</fullName>
    </recommendedName>
</protein>
<dbReference type="InterPro" id="IPR002491">
    <property type="entry name" value="ABC_transptr_periplasmic_BD"/>
</dbReference>
<gene>
    <name evidence="4" type="ORF">SPSIL_045750</name>
</gene>
<feature type="domain" description="Fe/B12 periplasmic-binding" evidence="3">
    <location>
        <begin position="237"/>
        <end position="499"/>
    </location>
</feature>
<accession>A0ABZ3ISF5</accession>